<dbReference type="Proteomes" id="UP001239414">
    <property type="component" value="Unassembled WGS sequence"/>
</dbReference>
<accession>A0ABT7FTT4</accession>
<dbReference type="Gene3D" id="1.10.30.50">
    <property type="match status" value="1"/>
</dbReference>
<dbReference type="RefSeq" id="WP_284612882.1">
    <property type="nucleotide sequence ID" value="NZ_JASNUO010000015.1"/>
</dbReference>
<evidence type="ECO:0000313" key="4">
    <source>
        <dbReference type="Proteomes" id="UP001239414"/>
    </source>
</evidence>
<dbReference type="CDD" id="cd00085">
    <property type="entry name" value="HNHc"/>
    <property type="match status" value="1"/>
</dbReference>
<comment type="caution">
    <text evidence="3">The sequence shown here is derived from an EMBL/GenBank/DDBJ whole genome shotgun (WGS) entry which is preliminary data.</text>
</comment>
<dbReference type="SMART" id="SM00507">
    <property type="entry name" value="HNHc"/>
    <property type="match status" value="1"/>
</dbReference>
<evidence type="ECO:0000313" key="3">
    <source>
        <dbReference type="EMBL" id="MDK4248571.1"/>
    </source>
</evidence>
<keyword evidence="3" id="KW-0255">Endonuclease</keyword>
<reference evidence="3 4" key="1">
    <citation type="submission" date="2023-05" db="EMBL/GenBank/DDBJ databases">
        <title>Metabolic capabilities are highly conserved among human nasal-associated Corynebacterium species in pangenomic analyses.</title>
        <authorList>
            <person name="Tran T.H."/>
            <person name="Roberts A.Q."/>
            <person name="Escapa I.F."/>
            <person name="Gao W."/>
            <person name="Conlan S."/>
            <person name="Kong H."/>
            <person name="Segre J.A."/>
            <person name="Kelly M.S."/>
            <person name="Lemon K.P."/>
        </authorList>
    </citation>
    <scope>NUCLEOTIDE SEQUENCE [LARGE SCALE GENOMIC DNA]</scope>
    <source>
        <strain evidence="3 4">KPL3802</strain>
    </source>
</reference>
<keyword evidence="3" id="KW-0378">Hydrolase</keyword>
<keyword evidence="4" id="KW-1185">Reference proteome</keyword>
<dbReference type="GO" id="GO:0004519">
    <property type="term" value="F:endonuclease activity"/>
    <property type="evidence" value="ECO:0007669"/>
    <property type="project" value="UniProtKB-KW"/>
</dbReference>
<feature type="region of interest" description="Disordered" evidence="1">
    <location>
        <begin position="305"/>
        <end position="324"/>
    </location>
</feature>
<name>A0ABT7FTT4_9CORY</name>
<dbReference type="EMBL" id="JASNUO010000015">
    <property type="protein sequence ID" value="MDK4248571.1"/>
    <property type="molecule type" value="Genomic_DNA"/>
</dbReference>
<organism evidence="3 4">
    <name type="scientific">Corynebacterium accolens</name>
    <dbReference type="NCBI Taxonomy" id="38284"/>
    <lineage>
        <taxon>Bacteria</taxon>
        <taxon>Bacillati</taxon>
        <taxon>Actinomycetota</taxon>
        <taxon>Actinomycetes</taxon>
        <taxon>Mycobacteriales</taxon>
        <taxon>Corynebacteriaceae</taxon>
        <taxon>Corynebacterium</taxon>
    </lineage>
</organism>
<feature type="domain" description="HNH nuclease" evidence="2">
    <location>
        <begin position="252"/>
        <end position="305"/>
    </location>
</feature>
<keyword evidence="3" id="KW-0540">Nuclease</keyword>
<proteinExistence type="predicted"/>
<evidence type="ECO:0000256" key="1">
    <source>
        <dbReference type="SAM" id="MobiDB-lite"/>
    </source>
</evidence>
<protein>
    <submittedName>
        <fullName evidence="3">HNH endonuclease signature motif containing protein</fullName>
    </submittedName>
</protein>
<dbReference type="InterPro" id="IPR003615">
    <property type="entry name" value="HNH_nuc"/>
</dbReference>
<gene>
    <name evidence="3" type="ORF">QPX34_11220</name>
</gene>
<sequence length="348" mass="37918">MTALQAYLAALAPGIDIVAGCTGMSARELRAAGAPNRTARTLLTLADAFFSPTSFSRQQRRAVAAARERAHALPTLEVIERYATRAKTKRQAWQLRVELCRTAADTDEMEKLARKKLREINPPTPPRPGVRIRRRKDAPWTLAITGPSALIADLESNLDEDAPLDSVAGLFSGSGAAAPRPTVTTNAIITLDELDRIIDGDGEEITIQLTNGARLTGAELVARTLSERGLITLVHPFEGAVNLYRTERMANEKQRLMAAAENPVCPWPRCNYPADKCQIHHLEAWQHGGDTNMANLAACCPYHNGVNDDDPNAPPRRGRLARRRGRVVWQPPWADAVPDAVPGPSVGT</sequence>
<evidence type="ECO:0000259" key="2">
    <source>
        <dbReference type="SMART" id="SM00507"/>
    </source>
</evidence>